<dbReference type="GO" id="GO:0016757">
    <property type="term" value="F:glycosyltransferase activity"/>
    <property type="evidence" value="ECO:0007669"/>
    <property type="project" value="InterPro"/>
</dbReference>
<protein>
    <submittedName>
        <fullName evidence="2">CIC11C00000002858</fullName>
    </submittedName>
</protein>
<feature type="region of interest" description="Disordered" evidence="1">
    <location>
        <begin position="526"/>
        <end position="593"/>
    </location>
</feature>
<feature type="compositionally biased region" description="Basic and acidic residues" evidence="1">
    <location>
        <begin position="581"/>
        <end position="593"/>
    </location>
</feature>
<dbReference type="EMBL" id="LT635764">
    <property type="protein sequence ID" value="SGZ48902.1"/>
    <property type="molecule type" value="Genomic_DNA"/>
</dbReference>
<feature type="compositionally biased region" description="Acidic residues" evidence="1">
    <location>
        <begin position="548"/>
        <end position="569"/>
    </location>
</feature>
<dbReference type="Gene3D" id="3.90.550.10">
    <property type="entry name" value="Spore Coat Polysaccharide Biosynthesis Protein SpsA, Chain A"/>
    <property type="match status" value="1"/>
</dbReference>
<feature type="region of interest" description="Disordered" evidence="1">
    <location>
        <begin position="238"/>
        <end position="267"/>
    </location>
</feature>
<proteinExistence type="predicted"/>
<dbReference type="AlphaFoldDB" id="A0A1L0BBT3"/>
<dbReference type="SUPFAM" id="SSF53448">
    <property type="entry name" value="Nucleotide-diphospho-sugar transferases"/>
    <property type="match status" value="1"/>
</dbReference>
<organism evidence="2 3">
    <name type="scientific">Sungouiella intermedia</name>
    <dbReference type="NCBI Taxonomy" id="45354"/>
    <lineage>
        <taxon>Eukaryota</taxon>
        <taxon>Fungi</taxon>
        <taxon>Dikarya</taxon>
        <taxon>Ascomycota</taxon>
        <taxon>Saccharomycotina</taxon>
        <taxon>Pichiomycetes</taxon>
        <taxon>Metschnikowiaceae</taxon>
        <taxon>Sungouiella</taxon>
    </lineage>
</organism>
<reference evidence="2 3" key="1">
    <citation type="submission" date="2016-10" db="EMBL/GenBank/DDBJ databases">
        <authorList>
            <person name="de Groot N.N."/>
        </authorList>
    </citation>
    <scope>NUCLEOTIDE SEQUENCE [LARGE SCALE GENOMIC DNA]</scope>
    <source>
        <strain evidence="2 3">PYCC 4715</strain>
    </source>
</reference>
<dbReference type="InterPro" id="IPR029044">
    <property type="entry name" value="Nucleotide-diphossugar_trans"/>
</dbReference>
<dbReference type="Proteomes" id="UP000182259">
    <property type="component" value="Chromosome I"/>
</dbReference>
<evidence type="ECO:0000313" key="2">
    <source>
        <dbReference type="EMBL" id="SGZ48902.1"/>
    </source>
</evidence>
<dbReference type="InterPro" id="IPR002495">
    <property type="entry name" value="Glyco_trans_8"/>
</dbReference>
<accession>A0A1L0BBT3</accession>
<dbReference type="InterPro" id="IPR050587">
    <property type="entry name" value="GNT1/Glycosyltrans_8"/>
</dbReference>
<feature type="compositionally biased region" description="Polar residues" evidence="1">
    <location>
        <begin position="241"/>
        <end position="253"/>
    </location>
</feature>
<name>A0A1L0BBT3_9ASCO</name>
<evidence type="ECO:0000313" key="3">
    <source>
        <dbReference type="Proteomes" id="UP000182259"/>
    </source>
</evidence>
<evidence type="ECO:0000256" key="1">
    <source>
        <dbReference type="SAM" id="MobiDB-lite"/>
    </source>
</evidence>
<feature type="compositionally biased region" description="Acidic residues" evidence="1">
    <location>
        <begin position="526"/>
        <end position="541"/>
    </location>
</feature>
<dbReference type="PANTHER" id="PTHR11183">
    <property type="entry name" value="GLYCOGENIN SUBFAMILY MEMBER"/>
    <property type="match status" value="1"/>
</dbReference>
<dbReference type="Pfam" id="PF01501">
    <property type="entry name" value="Glyco_transf_8"/>
    <property type="match status" value="1"/>
</dbReference>
<sequence>MNAVATLLYNPAYLPGAIVLGYSLRKIVDSNTRLVVLVDLSCFTHLQLTLLRQLWDELVDVNMLESLLTSKLVRDLKRPELAKTFLKVHLWSLPYEKVLYLDADTLPLVGDGAVTDLLKLDFPRGKIVAAPDSGFPDIFNSGVFALRPDQTDYQNLVSLIGSKNDISFDGADQGLLNQYFNSDPDWVSQLLSSKWSNVDLVSAVRTSNWIPVPFLYNTTPTAQYQYLPAFNYFRPGGPGPSSAQDNGVTGSSRDTGESGPESGTVDESIPALQTLNNYYGAASAYFSSGNTRSLVKLLHFIGPLKPWKGTNAGLFKKWWDVWFEYSKGKLIADVLYQNFYRISVTQLRAPGDAAPEAEESLVTTILDLEPAPVTPKDFTPADLCDPFNYQLFSSQPQESAVAWDATVEEPPATQPQDSGFNDDLKAFSSLWDTNDEVYNCPGEIEYEVKEEVAEEVFVDEVEQEDDEEYLELIDDIPDSTNETDDAELEYGVHPDQKPERVFSESSDYMPQHYLLMRLEVAQLADSEEAESEETNVAEQFEELSVADVNDDIILEETGYEEEDEADEPYADTGVPKLFPWEFRDDNYQPEREF</sequence>
<gene>
    <name evidence="2" type="ORF">SAMEA4029009_CIC11G00000002858</name>
</gene>